<dbReference type="InterPro" id="IPR050767">
    <property type="entry name" value="Sel1_AlgK"/>
</dbReference>
<dbReference type="InterPro" id="IPR011990">
    <property type="entry name" value="TPR-like_helical_dom_sf"/>
</dbReference>
<accession>A0A1Y0IF96</accession>
<dbReference type="KEGG" id="ome:OLMES_4480"/>
<feature type="compositionally biased region" description="Polar residues" evidence="1">
    <location>
        <begin position="438"/>
        <end position="448"/>
    </location>
</feature>
<evidence type="ECO:0000313" key="2">
    <source>
        <dbReference type="EMBL" id="ARU58476.1"/>
    </source>
</evidence>
<protein>
    <submittedName>
        <fullName evidence="2">Alginate biosynthesis protein AlgK</fullName>
    </submittedName>
</protein>
<dbReference type="Pfam" id="PF08238">
    <property type="entry name" value="Sel1"/>
    <property type="match status" value="5"/>
</dbReference>
<gene>
    <name evidence="2" type="ORF">OLMES_4480</name>
</gene>
<keyword evidence="3" id="KW-1185">Reference proteome</keyword>
<sequence length="448" mass="49945">MLTVGIQACSNLPSIEKADHAYANGDYELAREIYSALAKRGFPDAQIALGDMYFRGLGVTVNRREGRRWYATAAESGDTRAQQRYAKSLIATTTTETADPRQSKAILLKLWEYEGKETVALDLGHVIVDYPELGTAEEAEQWLTLALSQGQVEANYYLGLLYSQDAFGTPDIAKAKAFFVAALDSTPLAAHELLALYSQHPELGDLQEILENLISRQSFSGGKSAYHLGSIYDRGELLPFDARKAEQFYLKAVDEYPKAILALANLYAKNPDITTESTVFEWIDRAEKSGFVAQAQLLKARILYEGKLIPGEPEKAESIYLRFADESAEACYHLGLLYRLGYLGESNYPKSFRYFLQAARLGYESGDFQIGDIFVKGRVIKPDPARAYAHYSMAANAGHERAKAAKERLEGSLSNSQRSKAQQWMDEEMSIREDATEQDSVAQLTRIN</sequence>
<dbReference type="SMART" id="SM00671">
    <property type="entry name" value="SEL1"/>
    <property type="match status" value="6"/>
</dbReference>
<dbReference type="SUPFAM" id="SSF81901">
    <property type="entry name" value="HCP-like"/>
    <property type="match status" value="3"/>
</dbReference>
<evidence type="ECO:0000313" key="3">
    <source>
        <dbReference type="Proteomes" id="UP000196027"/>
    </source>
</evidence>
<proteinExistence type="predicted"/>
<dbReference type="Gene3D" id="1.25.40.10">
    <property type="entry name" value="Tetratricopeptide repeat domain"/>
    <property type="match status" value="1"/>
</dbReference>
<dbReference type="InterPro" id="IPR006597">
    <property type="entry name" value="Sel1-like"/>
</dbReference>
<evidence type="ECO:0000256" key="1">
    <source>
        <dbReference type="SAM" id="MobiDB-lite"/>
    </source>
</evidence>
<feature type="region of interest" description="Disordered" evidence="1">
    <location>
        <begin position="408"/>
        <end position="448"/>
    </location>
</feature>
<reference evidence="2 3" key="1">
    <citation type="submission" date="2017-05" db="EMBL/GenBank/DDBJ databases">
        <title>Genomic insights into alkan degradation activity of Oleiphilus messinensis.</title>
        <authorList>
            <person name="Kozyavkin S.A."/>
            <person name="Slesarev A.I."/>
            <person name="Golyshin P.N."/>
            <person name="Korzhenkov A."/>
            <person name="Golyshina O.N."/>
            <person name="Toshchakov S.V."/>
        </authorList>
    </citation>
    <scope>NUCLEOTIDE SEQUENCE [LARGE SCALE GENOMIC DNA]</scope>
    <source>
        <strain evidence="2 3">ME102</strain>
    </source>
</reference>
<name>A0A1Y0IF96_9GAMM</name>
<organism evidence="2 3">
    <name type="scientific">Oleiphilus messinensis</name>
    <dbReference type="NCBI Taxonomy" id="141451"/>
    <lineage>
        <taxon>Bacteria</taxon>
        <taxon>Pseudomonadati</taxon>
        <taxon>Pseudomonadota</taxon>
        <taxon>Gammaproteobacteria</taxon>
        <taxon>Oceanospirillales</taxon>
        <taxon>Oleiphilaceae</taxon>
        <taxon>Oleiphilus</taxon>
    </lineage>
</organism>
<dbReference type="EMBL" id="CP021425">
    <property type="protein sequence ID" value="ARU58476.1"/>
    <property type="molecule type" value="Genomic_DNA"/>
</dbReference>
<dbReference type="PANTHER" id="PTHR11102">
    <property type="entry name" value="SEL-1-LIKE PROTEIN"/>
    <property type="match status" value="1"/>
</dbReference>
<dbReference type="Proteomes" id="UP000196027">
    <property type="component" value="Chromosome"/>
</dbReference>
<feature type="compositionally biased region" description="Polar residues" evidence="1">
    <location>
        <begin position="412"/>
        <end position="422"/>
    </location>
</feature>
<dbReference type="PANTHER" id="PTHR11102:SF160">
    <property type="entry name" value="ERAD-ASSOCIATED E3 UBIQUITIN-PROTEIN LIGASE COMPONENT HRD3"/>
    <property type="match status" value="1"/>
</dbReference>
<dbReference type="AlphaFoldDB" id="A0A1Y0IF96"/>